<keyword evidence="3" id="KW-1185">Reference proteome</keyword>
<comment type="caution">
    <text evidence="2">The sequence shown here is derived from an EMBL/GenBank/DDBJ whole genome shotgun (WGS) entry which is preliminary data.</text>
</comment>
<proteinExistence type="predicted"/>
<dbReference type="Pfam" id="PF00561">
    <property type="entry name" value="Abhydrolase_1"/>
    <property type="match status" value="1"/>
</dbReference>
<dbReference type="PANTHER" id="PTHR46438">
    <property type="entry name" value="ALPHA/BETA-HYDROLASES SUPERFAMILY PROTEIN"/>
    <property type="match status" value="1"/>
</dbReference>
<dbReference type="EMBL" id="JAPMLT010000017">
    <property type="protein sequence ID" value="MCX7572218.1"/>
    <property type="molecule type" value="Genomic_DNA"/>
</dbReference>
<organism evidence="2 3">
    <name type="scientific">Tumebacillus lacus</name>
    <dbReference type="NCBI Taxonomy" id="2995335"/>
    <lineage>
        <taxon>Bacteria</taxon>
        <taxon>Bacillati</taxon>
        <taxon>Bacillota</taxon>
        <taxon>Bacilli</taxon>
        <taxon>Bacillales</taxon>
        <taxon>Alicyclobacillaceae</taxon>
        <taxon>Tumebacillus</taxon>
    </lineage>
</organism>
<dbReference type="Gene3D" id="3.40.50.1820">
    <property type="entry name" value="alpha/beta hydrolase"/>
    <property type="match status" value="1"/>
</dbReference>
<dbReference type="RefSeq" id="WP_267153469.1">
    <property type="nucleotide sequence ID" value="NZ_JAPMLT010000017.1"/>
</dbReference>
<evidence type="ECO:0000313" key="3">
    <source>
        <dbReference type="Proteomes" id="UP001208017"/>
    </source>
</evidence>
<gene>
    <name evidence="2" type="ORF">OS242_20120</name>
</gene>
<dbReference type="GO" id="GO:0016787">
    <property type="term" value="F:hydrolase activity"/>
    <property type="evidence" value="ECO:0007669"/>
    <property type="project" value="UniProtKB-KW"/>
</dbReference>
<dbReference type="Proteomes" id="UP001208017">
    <property type="component" value="Unassembled WGS sequence"/>
</dbReference>
<evidence type="ECO:0000313" key="2">
    <source>
        <dbReference type="EMBL" id="MCX7572218.1"/>
    </source>
</evidence>
<reference evidence="2 3" key="1">
    <citation type="submission" date="2022-11" db="EMBL/GenBank/DDBJ databases">
        <title>Study of microbial diversity in lake waters.</title>
        <authorList>
            <person name="Zhang J."/>
        </authorList>
    </citation>
    <scope>NUCLEOTIDE SEQUENCE [LARGE SCALE GENOMIC DNA]</scope>
    <source>
        <strain evidence="2 3">DT12</strain>
    </source>
</reference>
<dbReference type="SUPFAM" id="SSF53474">
    <property type="entry name" value="alpha/beta-Hydrolases"/>
    <property type="match status" value="1"/>
</dbReference>
<dbReference type="PANTHER" id="PTHR46438:SF11">
    <property type="entry name" value="LIPASE-RELATED"/>
    <property type="match status" value="1"/>
</dbReference>
<keyword evidence="2" id="KW-0378">Hydrolase</keyword>
<name>A0ABT3X5P1_9BACL</name>
<evidence type="ECO:0000259" key="1">
    <source>
        <dbReference type="Pfam" id="PF00561"/>
    </source>
</evidence>
<accession>A0ABT3X5P1</accession>
<dbReference type="PRINTS" id="PR00111">
    <property type="entry name" value="ABHYDROLASE"/>
</dbReference>
<dbReference type="InterPro" id="IPR029058">
    <property type="entry name" value="AB_hydrolase_fold"/>
</dbReference>
<protein>
    <submittedName>
        <fullName evidence="2">Alpha/beta hydrolase</fullName>
    </submittedName>
</protein>
<sequence length="276" mass="31486">MNLAVEGGNLHVEVQGAGEPVLLVHGLFASGYCWRHTAARLAESYRVYNLDLLGFGRSDMPPDADYSQSAQARRVLQAVSGLGLEGVRLVGHSMGGEIAVRAVLQDPRPFRQLVLVAADGFRRPFRPWTRHLLSHPYMGWFVRRTFDEKHFRHSIRTVVHDHRIYTPEMVAAYCEPYKRPEFPEAMRRLAHDREGGLSPDECRAIALPTLLLWGERDFIVPRRIGDRYKDVLPNARYRTRAQCGHMPMEEHPEWLNGEILNFFAADARTDKSTADS</sequence>
<feature type="domain" description="AB hydrolase-1" evidence="1">
    <location>
        <begin position="20"/>
        <end position="252"/>
    </location>
</feature>
<dbReference type="InterPro" id="IPR000073">
    <property type="entry name" value="AB_hydrolase_1"/>
</dbReference>